<gene>
    <name evidence="9" type="ORF">QO231_06960</name>
</gene>
<keyword evidence="10" id="KW-1185">Reference proteome</keyword>
<dbReference type="PANTHER" id="PTHR30269">
    <property type="entry name" value="TRANSMEMBRANE PROTEIN YFCA"/>
    <property type="match status" value="1"/>
</dbReference>
<dbReference type="EMBL" id="JASMWN010000004">
    <property type="protein sequence ID" value="MDU9003591.1"/>
    <property type="molecule type" value="Genomic_DNA"/>
</dbReference>
<dbReference type="Proteomes" id="UP001255416">
    <property type="component" value="Unassembled WGS sequence"/>
</dbReference>
<dbReference type="InterPro" id="IPR052017">
    <property type="entry name" value="TSUP"/>
</dbReference>
<evidence type="ECO:0000256" key="3">
    <source>
        <dbReference type="ARBA" id="ARBA00022448"/>
    </source>
</evidence>
<evidence type="ECO:0000256" key="1">
    <source>
        <dbReference type="ARBA" id="ARBA00004651"/>
    </source>
</evidence>
<comment type="caution">
    <text evidence="9">The sequence shown here is derived from an EMBL/GenBank/DDBJ whole genome shotgun (WGS) entry which is preliminary data.</text>
</comment>
<organism evidence="9 10">
    <name type="scientific">Sedimentitalea todarodis</name>
    <dbReference type="NCBI Taxonomy" id="1631240"/>
    <lineage>
        <taxon>Bacteria</taxon>
        <taxon>Pseudomonadati</taxon>
        <taxon>Pseudomonadota</taxon>
        <taxon>Alphaproteobacteria</taxon>
        <taxon>Rhodobacterales</taxon>
        <taxon>Paracoccaceae</taxon>
        <taxon>Sedimentitalea</taxon>
    </lineage>
</organism>
<protein>
    <recommendedName>
        <fullName evidence="8">Probable membrane transporter protein</fullName>
    </recommendedName>
</protein>
<evidence type="ECO:0000256" key="8">
    <source>
        <dbReference type="RuleBase" id="RU363041"/>
    </source>
</evidence>
<evidence type="ECO:0000256" key="6">
    <source>
        <dbReference type="ARBA" id="ARBA00022989"/>
    </source>
</evidence>
<comment type="subcellular location">
    <subcellularLocation>
        <location evidence="1 8">Cell membrane</location>
        <topology evidence="1 8">Multi-pass membrane protein</topology>
    </subcellularLocation>
</comment>
<feature type="transmembrane region" description="Helical" evidence="8">
    <location>
        <begin position="103"/>
        <end position="123"/>
    </location>
</feature>
<dbReference type="RefSeq" id="WP_316774616.1">
    <property type="nucleotide sequence ID" value="NZ_JASMWN010000004.1"/>
</dbReference>
<evidence type="ECO:0000256" key="7">
    <source>
        <dbReference type="ARBA" id="ARBA00023136"/>
    </source>
</evidence>
<evidence type="ECO:0000313" key="9">
    <source>
        <dbReference type="EMBL" id="MDU9003591.1"/>
    </source>
</evidence>
<evidence type="ECO:0000256" key="2">
    <source>
        <dbReference type="ARBA" id="ARBA00009142"/>
    </source>
</evidence>
<evidence type="ECO:0000256" key="4">
    <source>
        <dbReference type="ARBA" id="ARBA00022475"/>
    </source>
</evidence>
<dbReference type="InterPro" id="IPR002781">
    <property type="entry name" value="TM_pro_TauE-like"/>
</dbReference>
<name>A0ABU3VBN9_9RHOB</name>
<dbReference type="Pfam" id="PF01925">
    <property type="entry name" value="TauE"/>
    <property type="match status" value="1"/>
</dbReference>
<feature type="transmembrane region" description="Helical" evidence="8">
    <location>
        <begin position="135"/>
        <end position="161"/>
    </location>
</feature>
<feature type="transmembrane region" description="Helical" evidence="8">
    <location>
        <begin position="199"/>
        <end position="221"/>
    </location>
</feature>
<keyword evidence="4 8" id="KW-1003">Cell membrane</keyword>
<keyword evidence="7 8" id="KW-0472">Membrane</keyword>
<sequence length="251" mass="26176">MDPLFSLMTPDLLMLAFAALTAGTVRGFAGFGTALIYLPIAGIVLDPVSAVITLATMDILGPLPVLRKAAPDTHRGDLVRLVIGTLLALPFGLAALFVLDPGVFRTIVACVSLTMLGVLMFGWRYTGTLRPTAVFGTGAAAGFLGGVAGIPGPPVIFAYMASPHPARVIRANTTFYLFFYDCAILSMMLIAGRLSPEPVITGLLLAVPNMAGNLLGAGLFIPGYERLYRSVAYALILGAALAGLPVWGTGH</sequence>
<keyword evidence="3" id="KW-0813">Transport</keyword>
<feature type="transmembrane region" description="Helical" evidence="8">
    <location>
        <begin position="78"/>
        <end position="97"/>
    </location>
</feature>
<dbReference type="PANTHER" id="PTHR30269:SF37">
    <property type="entry name" value="MEMBRANE TRANSPORTER PROTEIN"/>
    <property type="match status" value="1"/>
</dbReference>
<keyword evidence="5 8" id="KW-0812">Transmembrane</keyword>
<comment type="similarity">
    <text evidence="2 8">Belongs to the 4-toluene sulfonate uptake permease (TSUP) (TC 2.A.102) family.</text>
</comment>
<reference evidence="10" key="1">
    <citation type="submission" date="2023-05" db="EMBL/GenBank/DDBJ databases">
        <title>Sedimentitalea sp. nov. JM2-8.</title>
        <authorList>
            <person name="Huang J."/>
        </authorList>
    </citation>
    <scope>NUCLEOTIDE SEQUENCE [LARGE SCALE GENOMIC DNA]</scope>
    <source>
        <strain evidence="10">KHS03</strain>
    </source>
</reference>
<feature type="transmembrane region" description="Helical" evidence="8">
    <location>
        <begin position="227"/>
        <end position="247"/>
    </location>
</feature>
<keyword evidence="6 8" id="KW-1133">Transmembrane helix</keyword>
<accession>A0ABU3VBN9</accession>
<evidence type="ECO:0000313" key="10">
    <source>
        <dbReference type="Proteomes" id="UP001255416"/>
    </source>
</evidence>
<proteinExistence type="inferred from homology"/>
<feature type="transmembrane region" description="Helical" evidence="8">
    <location>
        <begin position="37"/>
        <end position="57"/>
    </location>
</feature>
<evidence type="ECO:0000256" key="5">
    <source>
        <dbReference type="ARBA" id="ARBA00022692"/>
    </source>
</evidence>
<feature type="transmembrane region" description="Helical" evidence="8">
    <location>
        <begin position="173"/>
        <end position="192"/>
    </location>
</feature>